<keyword evidence="3" id="KW-1185">Reference proteome</keyword>
<dbReference type="Gramene" id="KRH00784">
    <property type="protein sequence ID" value="KRH00784"/>
    <property type="gene ID" value="GLYMA_18G233900"/>
</dbReference>
<proteinExistence type="predicted"/>
<dbReference type="EnsemblPlants" id="KRH00784">
    <property type="protein sequence ID" value="KRH00784"/>
    <property type="gene ID" value="GLYMA_18G233900"/>
</dbReference>
<name>K7MUB2_SOYBN</name>
<dbReference type="AlphaFoldDB" id="K7MUB2"/>
<dbReference type="InParanoid" id="K7MUB2"/>
<reference evidence="2" key="2">
    <citation type="submission" date="2018-02" db="UniProtKB">
        <authorList>
            <consortium name="EnsemblPlants"/>
        </authorList>
    </citation>
    <scope>IDENTIFICATION</scope>
    <source>
        <strain evidence="2">Williams 82</strain>
    </source>
</reference>
<reference evidence="1" key="3">
    <citation type="submission" date="2018-07" db="EMBL/GenBank/DDBJ databases">
        <title>WGS assembly of Glycine max.</title>
        <authorList>
            <person name="Schmutz J."/>
            <person name="Cannon S."/>
            <person name="Schlueter J."/>
            <person name="Ma J."/>
            <person name="Mitros T."/>
            <person name="Nelson W."/>
            <person name="Hyten D."/>
            <person name="Song Q."/>
            <person name="Thelen J."/>
            <person name="Cheng J."/>
            <person name="Xu D."/>
            <person name="Hellsten U."/>
            <person name="May G."/>
            <person name="Yu Y."/>
            <person name="Sakurai T."/>
            <person name="Umezawa T."/>
            <person name="Bhattacharyya M."/>
            <person name="Sandhu D."/>
            <person name="Valliyodan B."/>
            <person name="Lindquist E."/>
            <person name="Peto M."/>
            <person name="Grant D."/>
            <person name="Shu S."/>
            <person name="Goodstein D."/>
            <person name="Barry K."/>
            <person name="Futrell-Griggs M."/>
            <person name="Abernathy B."/>
            <person name="Du J."/>
            <person name="Tian Z."/>
            <person name="Zhu L."/>
            <person name="Gill N."/>
            <person name="Joshi T."/>
            <person name="Libault M."/>
            <person name="Sethuraman A."/>
            <person name="Zhang X."/>
            <person name="Shinozaki K."/>
            <person name="Nguyen H."/>
            <person name="Wing R."/>
            <person name="Cregan P."/>
            <person name="Specht J."/>
            <person name="Grimwood J."/>
            <person name="Rokhsar D."/>
            <person name="Stacey G."/>
            <person name="Shoemaker R."/>
            <person name="Jackson S."/>
        </authorList>
    </citation>
    <scope>NUCLEOTIDE SEQUENCE</scope>
    <source>
        <tissue evidence="1">Callus</tissue>
    </source>
</reference>
<organism evidence="2">
    <name type="scientific">Glycine max</name>
    <name type="common">Soybean</name>
    <name type="synonym">Glycine hispida</name>
    <dbReference type="NCBI Taxonomy" id="3847"/>
    <lineage>
        <taxon>Eukaryota</taxon>
        <taxon>Viridiplantae</taxon>
        <taxon>Streptophyta</taxon>
        <taxon>Embryophyta</taxon>
        <taxon>Tracheophyta</taxon>
        <taxon>Spermatophyta</taxon>
        <taxon>Magnoliopsida</taxon>
        <taxon>eudicotyledons</taxon>
        <taxon>Gunneridae</taxon>
        <taxon>Pentapetalae</taxon>
        <taxon>rosids</taxon>
        <taxon>fabids</taxon>
        <taxon>Fabales</taxon>
        <taxon>Fabaceae</taxon>
        <taxon>Papilionoideae</taxon>
        <taxon>50 kb inversion clade</taxon>
        <taxon>NPAAA clade</taxon>
        <taxon>indigoferoid/millettioid clade</taxon>
        <taxon>Phaseoleae</taxon>
        <taxon>Glycine</taxon>
        <taxon>Glycine subgen. Soja</taxon>
    </lineage>
</organism>
<dbReference type="EMBL" id="CM000851">
    <property type="protein sequence ID" value="KRH00784.1"/>
    <property type="molecule type" value="Genomic_DNA"/>
</dbReference>
<protein>
    <submittedName>
        <fullName evidence="1 2">Uncharacterized protein</fullName>
    </submittedName>
</protein>
<sequence length="57" mass="6431">MAVHGMDGLSILQWTMELLGFGLLLRVFNISPRSFLVLWIVSGKDPEIMMLLADIKL</sequence>
<evidence type="ECO:0000313" key="2">
    <source>
        <dbReference type="EnsemblPlants" id="KRH00784"/>
    </source>
</evidence>
<gene>
    <name evidence="1" type="ORF">GLYMA_18G233900</name>
</gene>
<reference evidence="1 2" key="1">
    <citation type="journal article" date="2010" name="Nature">
        <title>Genome sequence of the palaeopolyploid soybean.</title>
        <authorList>
            <person name="Schmutz J."/>
            <person name="Cannon S.B."/>
            <person name="Schlueter J."/>
            <person name="Ma J."/>
            <person name="Mitros T."/>
            <person name="Nelson W."/>
            <person name="Hyten D.L."/>
            <person name="Song Q."/>
            <person name="Thelen J.J."/>
            <person name="Cheng J."/>
            <person name="Xu D."/>
            <person name="Hellsten U."/>
            <person name="May G.D."/>
            <person name="Yu Y."/>
            <person name="Sakurai T."/>
            <person name="Umezawa T."/>
            <person name="Bhattacharyya M.K."/>
            <person name="Sandhu D."/>
            <person name="Valliyodan B."/>
            <person name="Lindquist E."/>
            <person name="Peto M."/>
            <person name="Grant D."/>
            <person name="Shu S."/>
            <person name="Goodstein D."/>
            <person name="Barry K."/>
            <person name="Futrell-Griggs M."/>
            <person name="Abernathy B."/>
            <person name="Du J."/>
            <person name="Tian Z."/>
            <person name="Zhu L."/>
            <person name="Gill N."/>
            <person name="Joshi T."/>
            <person name="Libault M."/>
            <person name="Sethuraman A."/>
            <person name="Zhang X.-C."/>
            <person name="Shinozaki K."/>
            <person name="Nguyen H.T."/>
            <person name="Wing R.A."/>
            <person name="Cregan P."/>
            <person name="Specht J."/>
            <person name="Grimwood J."/>
            <person name="Rokhsar D."/>
            <person name="Stacey G."/>
            <person name="Shoemaker R.C."/>
            <person name="Jackson S.A."/>
        </authorList>
    </citation>
    <scope>NUCLEOTIDE SEQUENCE [LARGE SCALE GENOMIC DNA]</scope>
    <source>
        <strain evidence="2">cv. Williams 82</strain>
        <tissue evidence="1">Callus</tissue>
    </source>
</reference>
<dbReference type="HOGENOM" id="CLU_3000282_0_0_1"/>
<dbReference type="Proteomes" id="UP000008827">
    <property type="component" value="Chromosome 18"/>
</dbReference>
<evidence type="ECO:0000313" key="3">
    <source>
        <dbReference type="Proteomes" id="UP000008827"/>
    </source>
</evidence>
<dbReference type="PaxDb" id="3847-GLYMA18G46800.1"/>
<accession>K7MUB2</accession>
<evidence type="ECO:0000313" key="1">
    <source>
        <dbReference type="EMBL" id="KRH00784.1"/>
    </source>
</evidence>